<dbReference type="UniPathway" id="UPA00131"/>
<accession>A0A1V9XWB2</accession>
<dbReference type="EMBL" id="MNPL01003060">
    <property type="protein sequence ID" value="OQR77786.1"/>
    <property type="molecule type" value="Genomic_DNA"/>
</dbReference>
<dbReference type="Gene3D" id="3.20.20.70">
    <property type="entry name" value="Aldolase class I"/>
    <property type="match status" value="1"/>
</dbReference>
<dbReference type="FunCoup" id="A0A1V9XWB2">
    <property type="interactions" value="159"/>
</dbReference>
<dbReference type="InterPro" id="IPR017896">
    <property type="entry name" value="4Fe4S_Fe-S-bd"/>
</dbReference>
<dbReference type="GO" id="GO:0019483">
    <property type="term" value="P:beta-alanine biosynthetic process"/>
    <property type="evidence" value="ECO:0007669"/>
    <property type="project" value="UniProtKB-UniPathway"/>
</dbReference>
<dbReference type="CDD" id="cd02940">
    <property type="entry name" value="DHPD_FMN"/>
    <property type="match status" value="1"/>
</dbReference>
<dbReference type="GO" id="GO:0050661">
    <property type="term" value="F:NADP binding"/>
    <property type="evidence" value="ECO:0007669"/>
    <property type="project" value="TreeGrafter"/>
</dbReference>
<evidence type="ECO:0000313" key="9">
    <source>
        <dbReference type="Proteomes" id="UP000192247"/>
    </source>
</evidence>
<evidence type="ECO:0000256" key="5">
    <source>
        <dbReference type="ARBA" id="ARBA00030119"/>
    </source>
</evidence>
<name>A0A1V9XWB2_9ACAR</name>
<dbReference type="EC" id="1.3.1.2" evidence="3"/>
<dbReference type="InterPro" id="IPR013785">
    <property type="entry name" value="Aldolase_TIM"/>
</dbReference>
<keyword evidence="9" id="KW-1185">Reference proteome</keyword>
<evidence type="ECO:0000256" key="6">
    <source>
        <dbReference type="ARBA" id="ARBA00032722"/>
    </source>
</evidence>
<evidence type="ECO:0000256" key="4">
    <source>
        <dbReference type="ARBA" id="ARBA00023002"/>
    </source>
</evidence>
<dbReference type="GO" id="GO:0006212">
    <property type="term" value="P:uracil catabolic process"/>
    <property type="evidence" value="ECO:0007669"/>
    <property type="project" value="TreeGrafter"/>
</dbReference>
<proteinExistence type="inferred from homology"/>
<dbReference type="PANTHER" id="PTHR43073:SF2">
    <property type="entry name" value="DIHYDROPYRIMIDINE DEHYDROGENASE [NADP(+)]"/>
    <property type="match status" value="1"/>
</dbReference>
<dbReference type="InterPro" id="IPR036188">
    <property type="entry name" value="FAD/NAD-bd_sf"/>
</dbReference>
<dbReference type="SUPFAM" id="SSF51395">
    <property type="entry name" value="FMN-linked oxidoreductases"/>
    <property type="match status" value="1"/>
</dbReference>
<evidence type="ECO:0000256" key="1">
    <source>
        <dbReference type="ARBA" id="ARBA00004668"/>
    </source>
</evidence>
<dbReference type="Pfam" id="PF01180">
    <property type="entry name" value="DHO_dh"/>
    <property type="match status" value="1"/>
</dbReference>
<dbReference type="PANTHER" id="PTHR43073">
    <property type="entry name" value="DIHYDROPYRIMIDINE DEHYDROGENASE [NADP(+)]"/>
    <property type="match status" value="1"/>
</dbReference>
<dbReference type="FunFam" id="3.20.20.70:FF:000027">
    <property type="entry name" value="Dihydropyrimidine dehydrogenase [NADP(+)]"/>
    <property type="match status" value="1"/>
</dbReference>
<gene>
    <name evidence="8" type="ORF">BIW11_06844</name>
</gene>
<keyword evidence="4" id="KW-0560">Oxidoreductase</keyword>
<organism evidence="8 9">
    <name type="scientific">Tropilaelaps mercedesae</name>
    <dbReference type="NCBI Taxonomy" id="418985"/>
    <lineage>
        <taxon>Eukaryota</taxon>
        <taxon>Metazoa</taxon>
        <taxon>Ecdysozoa</taxon>
        <taxon>Arthropoda</taxon>
        <taxon>Chelicerata</taxon>
        <taxon>Arachnida</taxon>
        <taxon>Acari</taxon>
        <taxon>Parasitiformes</taxon>
        <taxon>Mesostigmata</taxon>
        <taxon>Gamasina</taxon>
        <taxon>Dermanyssoidea</taxon>
        <taxon>Laelapidae</taxon>
        <taxon>Tropilaelaps</taxon>
    </lineage>
</organism>
<comment type="similarity">
    <text evidence="2">Belongs to the dihydropyrimidine dehydrogenase family.</text>
</comment>
<protein>
    <recommendedName>
        <fullName evidence="3">dihydropyrimidine dehydrogenase (NADP(+))</fullName>
        <ecNumber evidence="3">1.3.1.2</ecNumber>
    </recommendedName>
    <alternativeName>
        <fullName evidence="6">Dihydrothymine dehydrogenase</fullName>
    </alternativeName>
    <alternativeName>
        <fullName evidence="5">Dihydrouracil dehydrogenase</fullName>
    </alternativeName>
</protein>
<feature type="domain" description="4Fe-4S ferredoxin-type" evidence="7">
    <location>
        <begin position="483"/>
        <end position="515"/>
    </location>
</feature>
<dbReference type="PROSITE" id="PS00198">
    <property type="entry name" value="4FE4S_FER_1"/>
    <property type="match status" value="1"/>
</dbReference>
<dbReference type="AlphaFoldDB" id="A0A1V9XWB2"/>
<dbReference type="GO" id="GO:0006210">
    <property type="term" value="P:thymine catabolic process"/>
    <property type="evidence" value="ECO:0007669"/>
    <property type="project" value="TreeGrafter"/>
</dbReference>
<dbReference type="Gene3D" id="3.30.70.20">
    <property type="match status" value="1"/>
</dbReference>
<dbReference type="GO" id="GO:0002058">
    <property type="term" value="F:uracil binding"/>
    <property type="evidence" value="ECO:0007669"/>
    <property type="project" value="TreeGrafter"/>
</dbReference>
<dbReference type="FunFam" id="3.30.70.20:FF:000023">
    <property type="entry name" value="Dihydropyrimidine dehydrogenase [NADP(+)]"/>
    <property type="match status" value="1"/>
</dbReference>
<comment type="caution">
    <text evidence="8">The sequence shown here is derived from an EMBL/GenBank/DDBJ whole genome shotgun (WGS) entry which is preliminary data.</text>
</comment>
<dbReference type="GO" id="GO:0005829">
    <property type="term" value="C:cytosol"/>
    <property type="evidence" value="ECO:0007669"/>
    <property type="project" value="TreeGrafter"/>
</dbReference>
<dbReference type="SUPFAM" id="SSF51905">
    <property type="entry name" value="FAD/NAD(P)-binding domain"/>
    <property type="match status" value="1"/>
</dbReference>
<reference evidence="8 9" key="1">
    <citation type="journal article" date="2017" name="Gigascience">
        <title>Draft genome of the honey bee ectoparasitic mite, Tropilaelaps mercedesae, is shaped by the parasitic life history.</title>
        <authorList>
            <person name="Dong X."/>
            <person name="Armstrong S.D."/>
            <person name="Xia D."/>
            <person name="Makepeace B.L."/>
            <person name="Darby A.C."/>
            <person name="Kadowaki T."/>
        </authorList>
    </citation>
    <scope>NUCLEOTIDE SEQUENCE [LARGE SCALE GENOMIC DNA]</scope>
    <source>
        <strain evidence="8">Wuxi-XJTLU</strain>
    </source>
</reference>
<dbReference type="Proteomes" id="UP000192247">
    <property type="component" value="Unassembled WGS sequence"/>
</dbReference>
<feature type="domain" description="4Fe-4S ferredoxin-type" evidence="7">
    <location>
        <begin position="516"/>
        <end position="546"/>
    </location>
</feature>
<dbReference type="InParanoid" id="A0A1V9XWB2"/>
<comment type="pathway">
    <text evidence="1">Amino-acid biosynthesis; beta-alanine biosynthesis.</text>
</comment>
<dbReference type="Gene3D" id="3.50.50.60">
    <property type="entry name" value="FAD/NAD(P)-binding domain"/>
    <property type="match status" value="1"/>
</dbReference>
<dbReference type="GO" id="GO:0017113">
    <property type="term" value="F:dihydropyrimidine dehydrogenase (NADP+) activity"/>
    <property type="evidence" value="ECO:0007669"/>
    <property type="project" value="UniProtKB-EC"/>
</dbReference>
<dbReference type="PROSITE" id="PS51379">
    <property type="entry name" value="4FE4S_FER_2"/>
    <property type="match status" value="2"/>
</dbReference>
<dbReference type="InterPro" id="IPR017900">
    <property type="entry name" value="4Fe4S_Fe_S_CS"/>
</dbReference>
<dbReference type="SUPFAM" id="SSF54862">
    <property type="entry name" value="4Fe-4S ferredoxins"/>
    <property type="match status" value="1"/>
</dbReference>
<evidence type="ECO:0000259" key="7">
    <source>
        <dbReference type="PROSITE" id="PS51379"/>
    </source>
</evidence>
<dbReference type="InterPro" id="IPR005720">
    <property type="entry name" value="Dihydroorotate_DH_cat"/>
</dbReference>
<evidence type="ECO:0000256" key="2">
    <source>
        <dbReference type="ARBA" id="ARBA00010804"/>
    </source>
</evidence>
<dbReference type="STRING" id="418985.A0A1V9XWB2"/>
<evidence type="ECO:0000256" key="3">
    <source>
        <dbReference type="ARBA" id="ARBA00013004"/>
    </source>
</evidence>
<dbReference type="OrthoDB" id="4327079at2759"/>
<evidence type="ECO:0000313" key="8">
    <source>
        <dbReference type="EMBL" id="OQR77786.1"/>
    </source>
</evidence>
<sequence length="574" mass="62364">MNRWGLPEVDPIKMTTSEPWVFAGGDIAGVAETTVEAVNDGKTAAWSLHSYLQIAHGLSVPDVPSMPKFYTPIDSVDISVTLCGIKFKNPFGLASAPPTTTSAMIRRAFKNGWAFALTKTFGLDKDVVTNVSPRIIRGSTSGHLYGPSQGSFLNMELISEKTAAYWCGSIKELKKDFPDHVIIASIMCSYNEQDWTELSKIAESSGADALELNLSCPHGMGERGMGLACGQNPELVRNICKWVRSAVNVPFFAKLTPNVTNIVDIARAAYEGKADGVTATNTVSSLMHLNGQGNPWPAVGVEKKTTYGGMSGNAIRPIALRAVSAIANALPGFPILATGGIDSADTGLQFLQAGASVLQICSSIQNQEFTVIDDYITGLQANLYLKTLQHCENWDNQSPVIQPHQKGKPVPDLGMSLPNFGQFKKAKERLVAKKKVELDLLDIIPEPLERAFPSTRIPQIQEVIGNSLDKIGTFSQLDIKQQVVAVVNDDMCINCGKCYMSCNDSGYQAIRFDEKTHLPFVTDECTGCTLCLSVCPIPECIKMVPRIAPHNPKRGIPFTETADFIKKTFPFLGR</sequence>
<dbReference type="Pfam" id="PF14697">
    <property type="entry name" value="Fer4_21"/>
    <property type="match status" value="1"/>
</dbReference>